<feature type="domain" description="EF-hand" evidence="6">
    <location>
        <begin position="902"/>
        <end position="937"/>
    </location>
</feature>
<dbReference type="OrthoDB" id="26525at2759"/>
<dbReference type="InterPro" id="IPR002048">
    <property type="entry name" value="EF_hand_dom"/>
</dbReference>
<organism evidence="7 8">
    <name type="scientific">Platysternon megacephalum</name>
    <name type="common">big-headed turtle</name>
    <dbReference type="NCBI Taxonomy" id="55544"/>
    <lineage>
        <taxon>Eukaryota</taxon>
        <taxon>Metazoa</taxon>
        <taxon>Chordata</taxon>
        <taxon>Craniata</taxon>
        <taxon>Vertebrata</taxon>
        <taxon>Euteleostomi</taxon>
        <taxon>Archelosauria</taxon>
        <taxon>Testudinata</taxon>
        <taxon>Testudines</taxon>
        <taxon>Cryptodira</taxon>
        <taxon>Durocryptodira</taxon>
        <taxon>Testudinoidea</taxon>
        <taxon>Platysternidae</taxon>
        <taxon>Platysternon</taxon>
    </lineage>
</organism>
<protein>
    <submittedName>
        <fullName evidence="7">Protein amnionless</fullName>
    </submittedName>
</protein>
<evidence type="ECO:0000256" key="5">
    <source>
        <dbReference type="SAM" id="MobiDB-lite"/>
    </source>
</evidence>
<dbReference type="Proteomes" id="UP000297703">
    <property type="component" value="Unassembled WGS sequence"/>
</dbReference>
<dbReference type="InterPro" id="IPR011992">
    <property type="entry name" value="EF-hand-dom_pair"/>
</dbReference>
<evidence type="ECO:0000313" key="8">
    <source>
        <dbReference type="Proteomes" id="UP000297703"/>
    </source>
</evidence>
<evidence type="ECO:0000256" key="1">
    <source>
        <dbReference type="ARBA" id="ARBA00022553"/>
    </source>
</evidence>
<dbReference type="EMBL" id="QXTE01000002">
    <property type="protein sequence ID" value="TFK15956.1"/>
    <property type="molecule type" value="Genomic_DNA"/>
</dbReference>
<dbReference type="InterPro" id="IPR052603">
    <property type="entry name" value="EFCB6"/>
</dbReference>
<dbReference type="PROSITE" id="PS50222">
    <property type="entry name" value="EF_HAND_2"/>
    <property type="match status" value="2"/>
</dbReference>
<accession>A0A4D9EZ56</accession>
<dbReference type="Pfam" id="PF08976">
    <property type="entry name" value="EF-hand_11"/>
    <property type="match status" value="1"/>
</dbReference>
<dbReference type="CDD" id="cd00051">
    <property type="entry name" value="EFh"/>
    <property type="match status" value="1"/>
</dbReference>
<dbReference type="STRING" id="55544.A0A4D9EZ56"/>
<reference evidence="7 8" key="2">
    <citation type="submission" date="2019-04" db="EMBL/GenBank/DDBJ databases">
        <title>The genome sequence of big-headed turtle.</title>
        <authorList>
            <person name="Gong S."/>
        </authorList>
    </citation>
    <scope>NUCLEOTIDE SEQUENCE [LARGE SCALE GENOMIC DNA]</scope>
    <source>
        <strain evidence="7">DO16091913</strain>
        <tissue evidence="7">Muscle</tissue>
    </source>
</reference>
<keyword evidence="1" id="KW-0597">Phosphoprotein</keyword>
<dbReference type="Gene3D" id="1.10.238.10">
    <property type="entry name" value="EF-hand"/>
    <property type="match status" value="5"/>
</dbReference>
<evidence type="ECO:0000256" key="2">
    <source>
        <dbReference type="ARBA" id="ARBA00022723"/>
    </source>
</evidence>
<evidence type="ECO:0000313" key="7">
    <source>
        <dbReference type="EMBL" id="TFK15956.1"/>
    </source>
</evidence>
<keyword evidence="2" id="KW-0479">Metal-binding</keyword>
<feature type="region of interest" description="Disordered" evidence="5">
    <location>
        <begin position="116"/>
        <end position="174"/>
    </location>
</feature>
<feature type="region of interest" description="Disordered" evidence="5">
    <location>
        <begin position="77"/>
        <end position="103"/>
    </location>
</feature>
<proteinExistence type="predicted"/>
<feature type="compositionally biased region" description="Polar residues" evidence="5">
    <location>
        <begin position="83"/>
        <end position="92"/>
    </location>
</feature>
<dbReference type="InterPro" id="IPR018247">
    <property type="entry name" value="EF_Hand_1_Ca_BS"/>
</dbReference>
<dbReference type="SUPFAM" id="SSF47473">
    <property type="entry name" value="EF-hand"/>
    <property type="match status" value="4"/>
</dbReference>
<evidence type="ECO:0000256" key="3">
    <source>
        <dbReference type="ARBA" id="ARBA00022737"/>
    </source>
</evidence>
<dbReference type="PANTHER" id="PTHR20875:SF6">
    <property type="entry name" value="EF-HAND CALCIUM-BINDING DOMAIN-CONTAINING PROTEIN 6 ISOFORM X1"/>
    <property type="match status" value="1"/>
</dbReference>
<evidence type="ECO:0000256" key="4">
    <source>
        <dbReference type="ARBA" id="ARBA00022837"/>
    </source>
</evidence>
<dbReference type="InterPro" id="IPR015070">
    <property type="entry name" value="EF_hand_DJBP"/>
</dbReference>
<dbReference type="SMART" id="SM00054">
    <property type="entry name" value="EFh"/>
    <property type="match status" value="6"/>
</dbReference>
<sequence length="984" mass="112730">MCQGTGCLLQRGALHMLTSPCSVPYARIRFLVVTLLRWLCREESPVVKLGRRGVPFLPWLLSRGWECSRTPQWMAARGEVPSSRPQAPSTASPRLPPVIQHPLSRLGDPERLALRGYAPCGQQPAGGSGGTRTPPQQPPGPELLPPFRGARSLLSPQQPQENPGKPTLPLFGQRADIGNPAVSRASFVSSRTSLLSQPGTQLRIEADELEHILREKMRSGGYFTVRQLFKNNDPEGKGQVNRDVLLMMLTKFLGRYISFKQYQQLLLRLKLQDKAIIKFEELYAAICDPATSGAPVWLDPINHRQGDRIMMTASQVHAQLKEKAKQRSLDIADLMPQKNPGDDIRILMPEFKNILNKLGFHIGNEEFEKLWRRYDTEGTGVLKGDILLKKLGAELQNGSSNNAKVFGQSREISKAEWERRASLDIERWLKDKFREGFRNMKEEFEKHDPQKTGKVGKESFLSILQKFDIHLKKEHFNLFLARCGLENSQTGINYLDLLRNFQDRSDRGITHKILSNPKHKFHHEGSISPASTLTAIEAKLANLFQSDFLSLLATFQKIDRLERDVISQQEFQAAVESRFGVEITDEEFELLLDRIPLDEDGNVRYPQFMAMFDSRRGLPSLFDEKSVTNSVCEPNEDKDGQKQKENIPNQKVKYTRGRTPRQLFKIIKSLLNKRYQAIEKEFEDLDEMNSRRLTQETMYLLLKRFDIRPEITRGEIRRLWETLITNQDNTLDFMEFVRHFGYSPSSSCFPNAKISPPRKGDNNFRLCSKKLSCDSDILVDRVRAKVEYLWDDLKKEFEELDPYHTGFVSKEEFKDILTELCAHLNEYECEMLGQKFESNGDGCVSYLEFLKPFALSRQRWKNGNNMAAVMQASQGEIDQSHMGTQTAELGGLTTRLRKKLRGDWKTLRRAFKKLDTDSSGYLSLPEFRSVLKLCNLLLDEDEVYHILSKFDPNLDGRIDYKSFLEETCKKGQPCTAKKSPANPQ</sequence>
<dbReference type="AlphaFoldDB" id="A0A4D9EZ56"/>
<evidence type="ECO:0000259" key="6">
    <source>
        <dbReference type="PROSITE" id="PS50222"/>
    </source>
</evidence>
<comment type="caution">
    <text evidence="7">The sequence shown here is derived from an EMBL/GenBank/DDBJ whole genome shotgun (WGS) entry which is preliminary data.</text>
</comment>
<keyword evidence="8" id="KW-1185">Reference proteome</keyword>
<dbReference type="Pfam" id="PF13499">
    <property type="entry name" value="EF-hand_7"/>
    <property type="match status" value="2"/>
</dbReference>
<dbReference type="PANTHER" id="PTHR20875">
    <property type="entry name" value="EF-HAND CALCIUM-BINDING DOMAIN-CONTAINING PROTEIN 6-RELATED"/>
    <property type="match status" value="1"/>
</dbReference>
<name>A0A4D9EZ56_9SAUR</name>
<reference evidence="7 8" key="1">
    <citation type="submission" date="2019-04" db="EMBL/GenBank/DDBJ databases">
        <title>Draft genome of the big-headed turtle Platysternon megacephalum.</title>
        <authorList>
            <person name="Gong S."/>
        </authorList>
    </citation>
    <scope>NUCLEOTIDE SEQUENCE [LARGE SCALE GENOMIC DNA]</scope>
    <source>
        <strain evidence="7">DO16091913</strain>
        <tissue evidence="7">Muscle</tissue>
    </source>
</reference>
<feature type="domain" description="EF-hand" evidence="6">
    <location>
        <begin position="788"/>
        <end position="823"/>
    </location>
</feature>
<gene>
    <name evidence="7" type="ORF">DR999_PMT00362</name>
</gene>
<keyword evidence="3" id="KW-0677">Repeat</keyword>
<dbReference type="GO" id="GO:0005509">
    <property type="term" value="F:calcium ion binding"/>
    <property type="evidence" value="ECO:0007669"/>
    <property type="project" value="InterPro"/>
</dbReference>
<dbReference type="PROSITE" id="PS00018">
    <property type="entry name" value="EF_HAND_1"/>
    <property type="match status" value="1"/>
</dbReference>
<feature type="compositionally biased region" description="Pro residues" evidence="5">
    <location>
        <begin position="135"/>
        <end position="144"/>
    </location>
</feature>
<keyword evidence="4" id="KW-0106">Calcium</keyword>